<dbReference type="Pfam" id="PF11846">
    <property type="entry name" value="Wzy_C_2"/>
    <property type="match status" value="1"/>
</dbReference>
<keyword evidence="1" id="KW-0812">Transmembrane</keyword>
<evidence type="ECO:0000313" key="3">
    <source>
        <dbReference type="EMBL" id="MBB5202788.1"/>
    </source>
</evidence>
<feature type="domain" description="Virulence factor membrane-bound polymerase C-terminal" evidence="2">
    <location>
        <begin position="82"/>
        <end position="240"/>
    </location>
</feature>
<dbReference type="EMBL" id="JACHHO010000001">
    <property type="protein sequence ID" value="MBB5202788.1"/>
    <property type="molecule type" value="Genomic_DNA"/>
</dbReference>
<gene>
    <name evidence="3" type="ORF">HNQ51_000081</name>
</gene>
<evidence type="ECO:0000259" key="2">
    <source>
        <dbReference type="Pfam" id="PF11846"/>
    </source>
</evidence>
<dbReference type="AlphaFoldDB" id="A0A840S094"/>
<feature type="transmembrane region" description="Helical" evidence="1">
    <location>
        <begin position="43"/>
        <end position="60"/>
    </location>
</feature>
<dbReference type="InterPro" id="IPR021797">
    <property type="entry name" value="Wzy_C_2"/>
</dbReference>
<proteinExistence type="predicted"/>
<comment type="caution">
    <text evidence="3">The sequence shown here is derived from an EMBL/GenBank/DDBJ whole genome shotgun (WGS) entry which is preliminary data.</text>
</comment>
<feature type="transmembrane region" description="Helical" evidence="1">
    <location>
        <begin position="81"/>
        <end position="101"/>
    </location>
</feature>
<dbReference type="PANTHER" id="PTHR37422">
    <property type="entry name" value="TEICHURONIC ACID BIOSYNTHESIS PROTEIN TUAE"/>
    <property type="match status" value="1"/>
</dbReference>
<keyword evidence="1" id="KW-1133">Transmembrane helix</keyword>
<name>A0A840S094_9BURK</name>
<protein>
    <recommendedName>
        <fullName evidence="2">Virulence factor membrane-bound polymerase C-terminal domain-containing protein</fullName>
    </recommendedName>
</protein>
<keyword evidence="4" id="KW-1185">Reference proteome</keyword>
<dbReference type="InterPro" id="IPR051533">
    <property type="entry name" value="WaaL-like"/>
</dbReference>
<keyword evidence="1" id="KW-0472">Membrane</keyword>
<dbReference type="PANTHER" id="PTHR37422:SF21">
    <property type="entry name" value="EXOQ-LIKE PROTEIN"/>
    <property type="match status" value="1"/>
</dbReference>
<evidence type="ECO:0000313" key="4">
    <source>
        <dbReference type="Proteomes" id="UP000554837"/>
    </source>
</evidence>
<sequence>MHPWTGVGWGEFNRAWTLTPFPDRPTAFFDHCHNLPLQLLVELGWPLGLTVLGLLTWAFLRAVQLAWRAKGPEAVHRRAPLMILLIVGVHSMLEYPLWYAYFLFPTAFAWGLCLAPEAGETRPVAAPHWSQHWPRWVGALMVVGSLYAYWEYRFVAAIYAPAEWDQPLVQRIERGQRTLLFSRHADYAAATALGHNAKSLEAASRTGHQLIDARLMIAWAKSLHAVGETDKARYMVARLREFRSREGTAWLSACGNEPEQWFCAPPEKQYSWKDF</sequence>
<accession>A0A840S094</accession>
<dbReference type="Proteomes" id="UP000554837">
    <property type="component" value="Unassembled WGS sequence"/>
</dbReference>
<feature type="transmembrane region" description="Helical" evidence="1">
    <location>
        <begin position="133"/>
        <end position="150"/>
    </location>
</feature>
<reference evidence="3 4" key="1">
    <citation type="submission" date="2020-08" db="EMBL/GenBank/DDBJ databases">
        <title>Genomic Encyclopedia of Type Strains, Phase IV (KMG-IV): sequencing the most valuable type-strain genomes for metagenomic binning, comparative biology and taxonomic classification.</title>
        <authorList>
            <person name="Goeker M."/>
        </authorList>
    </citation>
    <scope>NUCLEOTIDE SEQUENCE [LARGE SCALE GENOMIC DNA]</scope>
    <source>
        <strain evidence="3 4">DSM 23958</strain>
    </source>
</reference>
<evidence type="ECO:0000256" key="1">
    <source>
        <dbReference type="SAM" id="Phobius"/>
    </source>
</evidence>
<organism evidence="3 4">
    <name type="scientific">Inhella inkyongensis</name>
    <dbReference type="NCBI Taxonomy" id="392593"/>
    <lineage>
        <taxon>Bacteria</taxon>
        <taxon>Pseudomonadati</taxon>
        <taxon>Pseudomonadota</taxon>
        <taxon>Betaproteobacteria</taxon>
        <taxon>Burkholderiales</taxon>
        <taxon>Sphaerotilaceae</taxon>
        <taxon>Inhella</taxon>
    </lineage>
</organism>